<feature type="transmembrane region" description="Helical" evidence="1">
    <location>
        <begin position="21"/>
        <end position="44"/>
    </location>
</feature>
<evidence type="ECO:0000313" key="3">
    <source>
        <dbReference type="Proteomes" id="UP000786811"/>
    </source>
</evidence>
<name>A0A8J2HI81_COTCN</name>
<organism evidence="2 3">
    <name type="scientific">Cotesia congregata</name>
    <name type="common">Parasitoid wasp</name>
    <name type="synonym">Apanteles congregatus</name>
    <dbReference type="NCBI Taxonomy" id="51543"/>
    <lineage>
        <taxon>Eukaryota</taxon>
        <taxon>Metazoa</taxon>
        <taxon>Ecdysozoa</taxon>
        <taxon>Arthropoda</taxon>
        <taxon>Hexapoda</taxon>
        <taxon>Insecta</taxon>
        <taxon>Pterygota</taxon>
        <taxon>Neoptera</taxon>
        <taxon>Endopterygota</taxon>
        <taxon>Hymenoptera</taxon>
        <taxon>Apocrita</taxon>
        <taxon>Ichneumonoidea</taxon>
        <taxon>Braconidae</taxon>
        <taxon>Microgastrinae</taxon>
        <taxon>Cotesia</taxon>
    </lineage>
</organism>
<sequence>MKRSTARGQAIRIASIVPHQFVSSIFSLATAMIFWDFFFLVTAYQVHLSYQKTVPTSVYRREPSREVKEGDTVIENKNVNIVVNVDPKEVAKELWKILEKRMDNPPSRRSQTSKDMIKELETIVSPIVLPSRRANEPSAFEIADALDHVTRKALQGDSVERSSIEKEILTRNIVANMMKTLNDVKKVESQLSLPSEGVINYEQTRKSLLLINQTDNVSAESGEDEYVELIIKIRRSALQGSQDLKYVFA</sequence>
<dbReference type="AlphaFoldDB" id="A0A8J2HI81"/>
<reference evidence="2" key="1">
    <citation type="submission" date="2021-04" db="EMBL/GenBank/DDBJ databases">
        <authorList>
            <person name="Chebbi M.A.C M."/>
        </authorList>
    </citation>
    <scope>NUCLEOTIDE SEQUENCE</scope>
</reference>
<protein>
    <submittedName>
        <fullName evidence="2">Uncharacterized protein</fullName>
    </submittedName>
</protein>
<dbReference type="Proteomes" id="UP000786811">
    <property type="component" value="Unassembled WGS sequence"/>
</dbReference>
<keyword evidence="1" id="KW-0472">Membrane</keyword>
<evidence type="ECO:0000256" key="1">
    <source>
        <dbReference type="SAM" id="Phobius"/>
    </source>
</evidence>
<evidence type="ECO:0000313" key="2">
    <source>
        <dbReference type="EMBL" id="CAG5101779.1"/>
    </source>
</evidence>
<accession>A0A8J2HI81</accession>
<keyword evidence="1" id="KW-0812">Transmembrane</keyword>
<dbReference type="OrthoDB" id="7550839at2759"/>
<dbReference type="EMBL" id="CAJNRD030001123">
    <property type="protein sequence ID" value="CAG5101779.1"/>
    <property type="molecule type" value="Genomic_DNA"/>
</dbReference>
<gene>
    <name evidence="2" type="ORF">HICCMSTLAB_LOCUS10680</name>
</gene>
<comment type="caution">
    <text evidence="2">The sequence shown here is derived from an EMBL/GenBank/DDBJ whole genome shotgun (WGS) entry which is preliminary data.</text>
</comment>
<proteinExistence type="predicted"/>
<keyword evidence="1" id="KW-1133">Transmembrane helix</keyword>
<keyword evidence="3" id="KW-1185">Reference proteome</keyword>